<dbReference type="SUPFAM" id="SSF56300">
    <property type="entry name" value="Metallo-dependent phosphatases"/>
    <property type="match status" value="1"/>
</dbReference>
<dbReference type="GO" id="GO:0016874">
    <property type="term" value="F:ligase activity"/>
    <property type="evidence" value="ECO:0007669"/>
    <property type="project" value="UniProtKB-KW"/>
</dbReference>
<dbReference type="InterPro" id="IPR024173">
    <property type="entry name" value="Pesterase_MJ0037-like"/>
</dbReference>
<name>A0A5R8KI31_9BACT</name>
<protein>
    <submittedName>
        <fullName evidence="2">Ligase-associated DNA damage response endonuclease PdeM</fullName>
        <ecNumber evidence="2">3.1.-.-</ecNumber>
    </submittedName>
</protein>
<reference evidence="2 3" key="1">
    <citation type="submission" date="2019-05" db="EMBL/GenBank/DDBJ databases">
        <title>Verrucobacter flavum gen. nov., sp. nov. a new member of the family Verrucomicrobiaceae.</title>
        <authorList>
            <person name="Szuroczki S."/>
            <person name="Abbaszade G."/>
            <person name="Szabo A."/>
            <person name="Felfoldi T."/>
            <person name="Schumann P."/>
            <person name="Boka K."/>
            <person name="Keki Z."/>
            <person name="Toumi M."/>
            <person name="Toth E."/>
        </authorList>
    </citation>
    <scope>NUCLEOTIDE SEQUENCE [LARGE SCALE GENOMIC DNA]</scope>
    <source>
        <strain evidence="2 3">MG-N-17</strain>
    </source>
</reference>
<keyword evidence="3" id="KW-1185">Reference proteome</keyword>
<organism evidence="2 3">
    <name type="scientific">Phragmitibacter flavus</name>
    <dbReference type="NCBI Taxonomy" id="2576071"/>
    <lineage>
        <taxon>Bacteria</taxon>
        <taxon>Pseudomonadati</taxon>
        <taxon>Verrucomicrobiota</taxon>
        <taxon>Verrucomicrobiia</taxon>
        <taxon>Verrucomicrobiales</taxon>
        <taxon>Verrucomicrobiaceae</taxon>
        <taxon>Phragmitibacter</taxon>
    </lineage>
</organism>
<dbReference type="EC" id="3.1.-.-" evidence="2"/>
<keyword evidence="2" id="KW-0255">Endonuclease</keyword>
<dbReference type="GO" id="GO:0004519">
    <property type="term" value="F:endonuclease activity"/>
    <property type="evidence" value="ECO:0007669"/>
    <property type="project" value="UniProtKB-KW"/>
</dbReference>
<evidence type="ECO:0000259" key="1">
    <source>
        <dbReference type="Pfam" id="PF00149"/>
    </source>
</evidence>
<dbReference type="InterPro" id="IPR029052">
    <property type="entry name" value="Metallo-depent_PP-like"/>
</dbReference>
<gene>
    <name evidence="2" type="primary">pdeM</name>
    <name evidence="2" type="ORF">FEM03_04385</name>
</gene>
<dbReference type="OrthoDB" id="9795838at2"/>
<dbReference type="Gene3D" id="3.60.21.10">
    <property type="match status" value="1"/>
</dbReference>
<dbReference type="PANTHER" id="PTHR39323:SF1">
    <property type="entry name" value="BLR1149 PROTEIN"/>
    <property type="match status" value="1"/>
</dbReference>
<dbReference type="EMBL" id="VAUV01000003">
    <property type="protein sequence ID" value="TLD71968.1"/>
    <property type="molecule type" value="Genomic_DNA"/>
</dbReference>
<dbReference type="PANTHER" id="PTHR39323">
    <property type="entry name" value="BLR1149 PROTEIN"/>
    <property type="match status" value="1"/>
</dbReference>
<keyword evidence="2" id="KW-0436">Ligase</keyword>
<dbReference type="InterPro" id="IPR004843">
    <property type="entry name" value="Calcineurin-like_PHP"/>
</dbReference>
<feature type="domain" description="Calcineurin-like phosphoesterase" evidence="1">
    <location>
        <begin position="32"/>
        <end position="137"/>
    </location>
</feature>
<dbReference type="Pfam" id="PF00149">
    <property type="entry name" value="Metallophos"/>
    <property type="match status" value="1"/>
</dbReference>
<dbReference type="PIRSF" id="PIRSF000887">
    <property type="entry name" value="Pesterase_MJ0037"/>
    <property type="match status" value="1"/>
</dbReference>
<dbReference type="NCBIfam" id="TIGR04123">
    <property type="entry name" value="P_estr_lig_assc"/>
    <property type="match status" value="1"/>
</dbReference>
<proteinExistence type="predicted"/>
<sequence>MSNLKSLSITWANETLHLFPERALWWPRQSTLFITDPHFGKAATFRHAGIPICESSHDADLLRLTHILNQTNAQHLIILGDFLHARTGNNPTPLAALPQWRATCPGLPIPLIPGNHDRHAGPPAQSLNIELVHGPWPLPPFTCCHEPESLPDHFTLAGHLHPAHRLSTNNSSLTAPCFHLSQNLLILPAFGTFTGTSRIHPKPGDKIYLVGPTEVLQIPTR</sequence>
<dbReference type="Proteomes" id="UP000306196">
    <property type="component" value="Unassembled WGS sequence"/>
</dbReference>
<evidence type="ECO:0000313" key="3">
    <source>
        <dbReference type="Proteomes" id="UP000306196"/>
    </source>
</evidence>
<comment type="caution">
    <text evidence="2">The sequence shown here is derived from an EMBL/GenBank/DDBJ whole genome shotgun (WGS) entry which is preliminary data.</text>
</comment>
<keyword evidence="2" id="KW-0540">Nuclease</keyword>
<dbReference type="AlphaFoldDB" id="A0A5R8KI31"/>
<evidence type="ECO:0000313" key="2">
    <source>
        <dbReference type="EMBL" id="TLD71968.1"/>
    </source>
</evidence>
<dbReference type="GO" id="GO:0016787">
    <property type="term" value="F:hydrolase activity"/>
    <property type="evidence" value="ECO:0007669"/>
    <property type="project" value="UniProtKB-KW"/>
</dbReference>
<dbReference type="InterPro" id="IPR026336">
    <property type="entry name" value="PdeM-like"/>
</dbReference>
<keyword evidence="2" id="KW-0378">Hydrolase</keyword>
<accession>A0A5R8KI31</accession>